<gene>
    <name evidence="1" type="ORF">ES288_A06G221600v1</name>
</gene>
<keyword evidence="2" id="KW-1185">Reference proteome</keyword>
<sequence length="76" mass="9241">MVVCHLKLKLKKTPPHFYLLKLKGKQRDFHPFSSARDMTHAHHRNLQPLPLHHWIWWPVARTGVQVYSRIYREYEA</sequence>
<protein>
    <submittedName>
        <fullName evidence="1">Uncharacterized protein</fullName>
    </submittedName>
</protein>
<name>A0A5D2G8P4_GOSDA</name>
<dbReference type="Proteomes" id="UP000323506">
    <property type="component" value="Chromosome A06"/>
</dbReference>
<reference evidence="1 2" key="1">
    <citation type="submission" date="2019-06" db="EMBL/GenBank/DDBJ databases">
        <title>WGS assembly of Gossypium darwinii.</title>
        <authorList>
            <person name="Chen Z.J."/>
            <person name="Sreedasyam A."/>
            <person name="Ando A."/>
            <person name="Song Q."/>
            <person name="De L."/>
            <person name="Hulse-Kemp A."/>
            <person name="Ding M."/>
            <person name="Ye W."/>
            <person name="Kirkbride R."/>
            <person name="Jenkins J."/>
            <person name="Plott C."/>
            <person name="Lovell J."/>
            <person name="Lin Y.-M."/>
            <person name="Vaughn R."/>
            <person name="Liu B."/>
            <person name="Li W."/>
            <person name="Simpson S."/>
            <person name="Scheffler B."/>
            <person name="Saski C."/>
            <person name="Grover C."/>
            <person name="Hu G."/>
            <person name="Conover J."/>
            <person name="Carlson J."/>
            <person name="Shu S."/>
            <person name="Boston L."/>
            <person name="Williams M."/>
            <person name="Peterson D."/>
            <person name="Mcgee K."/>
            <person name="Jones D."/>
            <person name="Wendel J."/>
            <person name="Stelly D."/>
            <person name="Grimwood J."/>
            <person name="Schmutz J."/>
        </authorList>
    </citation>
    <scope>NUCLEOTIDE SEQUENCE [LARGE SCALE GENOMIC DNA]</scope>
    <source>
        <strain evidence="1">1808015.09</strain>
    </source>
</reference>
<evidence type="ECO:0000313" key="1">
    <source>
        <dbReference type="EMBL" id="TYH14461.1"/>
    </source>
</evidence>
<dbReference type="AlphaFoldDB" id="A0A5D2G8P4"/>
<accession>A0A5D2G8P4</accession>
<evidence type="ECO:0000313" key="2">
    <source>
        <dbReference type="Proteomes" id="UP000323506"/>
    </source>
</evidence>
<organism evidence="1 2">
    <name type="scientific">Gossypium darwinii</name>
    <name type="common">Darwin's cotton</name>
    <name type="synonym">Gossypium barbadense var. darwinii</name>
    <dbReference type="NCBI Taxonomy" id="34276"/>
    <lineage>
        <taxon>Eukaryota</taxon>
        <taxon>Viridiplantae</taxon>
        <taxon>Streptophyta</taxon>
        <taxon>Embryophyta</taxon>
        <taxon>Tracheophyta</taxon>
        <taxon>Spermatophyta</taxon>
        <taxon>Magnoliopsida</taxon>
        <taxon>eudicotyledons</taxon>
        <taxon>Gunneridae</taxon>
        <taxon>Pentapetalae</taxon>
        <taxon>rosids</taxon>
        <taxon>malvids</taxon>
        <taxon>Malvales</taxon>
        <taxon>Malvaceae</taxon>
        <taxon>Malvoideae</taxon>
        <taxon>Gossypium</taxon>
    </lineage>
</organism>
<proteinExistence type="predicted"/>
<dbReference type="EMBL" id="CM017693">
    <property type="protein sequence ID" value="TYH14461.1"/>
    <property type="molecule type" value="Genomic_DNA"/>
</dbReference>